<evidence type="ECO:0000259" key="2">
    <source>
        <dbReference type="Pfam" id="PF00582"/>
    </source>
</evidence>
<organism evidence="3">
    <name type="scientific">uncultured bacterium 1114</name>
    <dbReference type="NCBI Taxonomy" id="548901"/>
    <lineage>
        <taxon>Bacteria</taxon>
        <taxon>environmental samples</taxon>
    </lineage>
</organism>
<name>B8R964_9BACT</name>
<feature type="domain" description="UspA" evidence="2">
    <location>
        <begin position="201"/>
        <end position="259"/>
    </location>
</feature>
<dbReference type="Pfam" id="PF00582">
    <property type="entry name" value="Usp"/>
    <property type="match status" value="1"/>
</dbReference>
<dbReference type="Gene3D" id="3.40.50.12370">
    <property type="match status" value="1"/>
</dbReference>
<accession>B8R964</accession>
<dbReference type="PRINTS" id="PR01438">
    <property type="entry name" value="UNVRSLSTRESS"/>
</dbReference>
<dbReference type="InterPro" id="IPR006015">
    <property type="entry name" value="Universal_stress_UspA"/>
</dbReference>
<comment type="similarity">
    <text evidence="1">Belongs to the universal stress protein A family.</text>
</comment>
<reference evidence="3" key="1">
    <citation type="journal article" date="2009" name="Appl. Environ. Microbiol.">
        <title>Characterization of denitrification gene clusters of soil bacteria via a metagenomic approach.</title>
        <authorList>
            <person name="Demaneche S."/>
            <person name="Philippot L."/>
            <person name="David M.M."/>
            <person name="Navarro E."/>
            <person name="Vogel T.M."/>
            <person name="Simonet P."/>
        </authorList>
    </citation>
    <scope>NUCLEOTIDE SEQUENCE</scope>
</reference>
<proteinExistence type="inferred from homology"/>
<sequence length="261" mass="27252">MAIKTILVVLSGVPGDETRLDAALILGARFGAGIVALHVKPSPVILSGGMGGEVPASLIEAQQVEIDRNASSIESTARAQAGRIGSSIQWRCEEGDETSIAGVHARYVDLVVAAPDVARDLVFVSASPVMAVPDGTTPNGLRHAVVAWNGSREAARAVRDALPLMEAVGSAEVLVIDPPGNQEIGVDIARWLASHGIKVDVRERLSNGADIGSLLLQEAKTSGADLLIMGAYGHSRLREWVLGGATEDVLDKAKIPVLMSH</sequence>
<dbReference type="SUPFAM" id="SSF52402">
    <property type="entry name" value="Adenine nucleotide alpha hydrolases-like"/>
    <property type="match status" value="2"/>
</dbReference>
<dbReference type="AlphaFoldDB" id="B8R964"/>
<dbReference type="PANTHER" id="PTHR46268:SF15">
    <property type="entry name" value="UNIVERSAL STRESS PROTEIN HP_0031"/>
    <property type="match status" value="1"/>
</dbReference>
<dbReference type="PANTHER" id="PTHR46268">
    <property type="entry name" value="STRESS RESPONSE PROTEIN NHAX"/>
    <property type="match status" value="1"/>
</dbReference>
<protein>
    <submittedName>
        <fullName evidence="3">Putative universal stress protein UspA</fullName>
    </submittedName>
</protein>
<dbReference type="EMBL" id="EU910858">
    <property type="protein sequence ID" value="ACF98220.1"/>
    <property type="molecule type" value="Genomic_DNA"/>
</dbReference>
<evidence type="ECO:0000256" key="1">
    <source>
        <dbReference type="ARBA" id="ARBA00008791"/>
    </source>
</evidence>
<dbReference type="InterPro" id="IPR006016">
    <property type="entry name" value="UspA"/>
</dbReference>
<dbReference type="CDD" id="cd00293">
    <property type="entry name" value="USP-like"/>
    <property type="match status" value="1"/>
</dbReference>
<evidence type="ECO:0000313" key="3">
    <source>
        <dbReference type="EMBL" id="ACF98220.1"/>
    </source>
</evidence>